<dbReference type="Proteomes" id="UP001153954">
    <property type="component" value="Unassembled WGS sequence"/>
</dbReference>
<accession>A0AAU9TYQ6</accession>
<evidence type="ECO:0000313" key="2">
    <source>
        <dbReference type="Proteomes" id="UP001153954"/>
    </source>
</evidence>
<comment type="caution">
    <text evidence="1">The sequence shown here is derived from an EMBL/GenBank/DDBJ whole genome shotgun (WGS) entry which is preliminary data.</text>
</comment>
<evidence type="ECO:0008006" key="3">
    <source>
        <dbReference type="Google" id="ProtNLM"/>
    </source>
</evidence>
<protein>
    <recommendedName>
        <fullName evidence="3">PiggyBac transposable element-derived protein domain-containing protein</fullName>
    </recommendedName>
</protein>
<dbReference type="PANTHER" id="PTHR47272:SF2">
    <property type="entry name" value="PIGGYBAC TRANSPOSABLE ELEMENT-DERIVED PROTEIN 3-LIKE"/>
    <property type="match status" value="1"/>
</dbReference>
<reference evidence="1" key="1">
    <citation type="submission" date="2022-03" db="EMBL/GenBank/DDBJ databases">
        <authorList>
            <person name="Tunstrom K."/>
        </authorList>
    </citation>
    <scope>NUCLEOTIDE SEQUENCE</scope>
</reference>
<dbReference type="EMBL" id="CAKOGL010000010">
    <property type="protein sequence ID" value="CAH2090906.1"/>
    <property type="molecule type" value="Genomic_DNA"/>
</dbReference>
<dbReference type="AlphaFoldDB" id="A0AAU9TYQ6"/>
<evidence type="ECO:0000313" key="1">
    <source>
        <dbReference type="EMBL" id="CAH2090906.1"/>
    </source>
</evidence>
<sequence>MGYYKILIRSKRGQVQVFYHSLDLTMVNAWLLYREVKSSTQNLEKHMSSADFRLEIAKTLYKLGNKTAIRTANQQKSIFRPKSIKVLRSIFRRLQCVKIGYWPVWSEKRIRCKFPKCTGVSQTICEKCGVALCYNKKNNCFKKFHTTHHTEVKLLCIR</sequence>
<dbReference type="PANTHER" id="PTHR47272">
    <property type="entry name" value="DDE_TNP_1_7 DOMAIN-CONTAINING PROTEIN"/>
    <property type="match status" value="1"/>
</dbReference>
<name>A0AAU9TYQ6_EUPED</name>
<proteinExistence type="predicted"/>
<gene>
    <name evidence="1" type="ORF">EEDITHA_LOCUS6817</name>
</gene>
<keyword evidence="2" id="KW-1185">Reference proteome</keyword>
<organism evidence="1 2">
    <name type="scientific">Euphydryas editha</name>
    <name type="common">Edith's checkerspot</name>
    <dbReference type="NCBI Taxonomy" id="104508"/>
    <lineage>
        <taxon>Eukaryota</taxon>
        <taxon>Metazoa</taxon>
        <taxon>Ecdysozoa</taxon>
        <taxon>Arthropoda</taxon>
        <taxon>Hexapoda</taxon>
        <taxon>Insecta</taxon>
        <taxon>Pterygota</taxon>
        <taxon>Neoptera</taxon>
        <taxon>Endopterygota</taxon>
        <taxon>Lepidoptera</taxon>
        <taxon>Glossata</taxon>
        <taxon>Ditrysia</taxon>
        <taxon>Papilionoidea</taxon>
        <taxon>Nymphalidae</taxon>
        <taxon>Nymphalinae</taxon>
        <taxon>Euphydryas</taxon>
    </lineage>
</organism>